<evidence type="ECO:0000259" key="4">
    <source>
        <dbReference type="Pfam" id="PF25919"/>
    </source>
</evidence>
<feature type="domain" description="CusB-like beta-barrel" evidence="5">
    <location>
        <begin position="354"/>
        <end position="430"/>
    </location>
</feature>
<keyword evidence="8" id="KW-1185">Reference proteome</keyword>
<dbReference type="InterPro" id="IPR058792">
    <property type="entry name" value="Beta-barrel_RND_2"/>
</dbReference>
<evidence type="ECO:0000256" key="1">
    <source>
        <dbReference type="ARBA" id="ARBA00009477"/>
    </source>
</evidence>
<dbReference type="EMBL" id="JAAAXJ010000016">
    <property type="protein sequence ID" value="NBJ26605.1"/>
    <property type="molecule type" value="Genomic_DNA"/>
</dbReference>
<sequence>MDQISPLNSLERQDPFASRDHFEPDTAPERAPPPRHGRTLKRLALTTLAATALAGGFAAGYHGGRTNWPLPGWLPAPAVAFLNGPAPAAAGPVAYYRHPDGQPAYSISPKKTEDGRDYVAVRVGEDVSFDDKPKDASAGQSAADQASGKKILYYRNPMGLPDTSPVPKKDSMGMDYIPVYEGEAEDGSTVTVSPGKLQRTGVRSEAVERRVVTRPVRAPGTVKLDERRIAVISLRSESFIDKVEDVTTGERVRKGDPLLRLYSPDIAAASAQYLSVVNEGSGAGRPLVLEGARRRLENLNVPPEVIAEIERTRKVPTAITWSAPRDGIILERNAIEGMRAMPGDVLFRLADISTVWILADVPEHDLGAVQPGQAVTLRVRSLPGQTFSGRVDLIYPQVNPETRTARVRIEIPNRDGLLLPDMYADVEFATGSGKPVVAVPDSALIDTGTRQIVIVDKGEGRFEPRQVKVGARGNGFVEIREGVAAGDQVVTSANFLIDAESNLKAALQGMTAPAEEKPQ</sequence>
<dbReference type="InterPro" id="IPR006143">
    <property type="entry name" value="RND_pump_MFP"/>
</dbReference>
<dbReference type="SUPFAM" id="SSF111369">
    <property type="entry name" value="HlyD-like secretion proteins"/>
    <property type="match status" value="1"/>
</dbReference>
<evidence type="ECO:0000259" key="6">
    <source>
        <dbReference type="Pfam" id="PF25975"/>
    </source>
</evidence>
<protein>
    <submittedName>
        <fullName evidence="7">Efflux RND transporter periplasmic adaptor subunit</fullName>
    </submittedName>
</protein>
<dbReference type="InterPro" id="IPR051909">
    <property type="entry name" value="MFP_Cation_Efflux"/>
</dbReference>
<comment type="caution">
    <text evidence="7">The sequence shown here is derived from an EMBL/GenBank/DDBJ whole genome shotgun (WGS) entry which is preliminary data.</text>
</comment>
<dbReference type="Proteomes" id="UP000818323">
    <property type="component" value="Unassembled WGS sequence"/>
</dbReference>
<evidence type="ECO:0000313" key="7">
    <source>
        <dbReference type="EMBL" id="NBJ26605.1"/>
    </source>
</evidence>
<dbReference type="Pfam" id="PF25954">
    <property type="entry name" value="Beta-barrel_RND_2"/>
    <property type="match status" value="1"/>
</dbReference>
<feature type="domain" description="CzcB-like C-terminal circularly permuted SH3-like" evidence="6">
    <location>
        <begin position="437"/>
        <end position="497"/>
    </location>
</feature>
<dbReference type="PANTHER" id="PTHR30097">
    <property type="entry name" value="CATION EFFLUX SYSTEM PROTEIN CUSB"/>
    <property type="match status" value="1"/>
</dbReference>
<feature type="compositionally biased region" description="Basic and acidic residues" evidence="3">
    <location>
        <begin position="11"/>
        <end position="28"/>
    </location>
</feature>
<dbReference type="Pfam" id="PF25919">
    <property type="entry name" value="BSH_CusB"/>
    <property type="match status" value="1"/>
</dbReference>
<evidence type="ECO:0000259" key="5">
    <source>
        <dbReference type="Pfam" id="PF25954"/>
    </source>
</evidence>
<organism evidence="7 8">
    <name type="scientific">Microvirga arsenatis</name>
    <dbReference type="NCBI Taxonomy" id="2692265"/>
    <lineage>
        <taxon>Bacteria</taxon>
        <taxon>Pseudomonadati</taxon>
        <taxon>Pseudomonadota</taxon>
        <taxon>Alphaproteobacteria</taxon>
        <taxon>Hyphomicrobiales</taxon>
        <taxon>Methylobacteriaceae</taxon>
        <taxon>Microvirga</taxon>
    </lineage>
</organism>
<feature type="compositionally biased region" description="Polar residues" evidence="3">
    <location>
        <begin position="1"/>
        <end position="10"/>
    </location>
</feature>
<feature type="domain" description="CusB-like barrel-sandwich hybrid" evidence="4">
    <location>
        <begin position="229"/>
        <end position="350"/>
    </location>
</feature>
<dbReference type="InterPro" id="IPR058649">
    <property type="entry name" value="CzcB_C"/>
</dbReference>
<accession>A0ABW9Z4I7</accession>
<evidence type="ECO:0000256" key="3">
    <source>
        <dbReference type="SAM" id="MobiDB-lite"/>
    </source>
</evidence>
<reference evidence="7 8" key="1">
    <citation type="submission" date="2020-01" db="EMBL/GenBank/DDBJ databases">
        <title>Microvirga sp. nov., an arsenate reduction bacterium isolated from Tibet hotspring sediments.</title>
        <authorList>
            <person name="Yuan C.-G."/>
        </authorList>
    </citation>
    <scope>NUCLEOTIDE SEQUENCE [LARGE SCALE GENOMIC DNA]</scope>
    <source>
        <strain evidence="7 8">SYSU G3D203</strain>
    </source>
</reference>
<dbReference type="InterPro" id="IPR058790">
    <property type="entry name" value="BSH_CusB"/>
</dbReference>
<evidence type="ECO:0000256" key="2">
    <source>
        <dbReference type="ARBA" id="ARBA00022448"/>
    </source>
</evidence>
<dbReference type="RefSeq" id="WP_161725185.1">
    <property type="nucleotide sequence ID" value="NZ_JAAAXI010000017.1"/>
</dbReference>
<feature type="region of interest" description="Disordered" evidence="3">
    <location>
        <begin position="1"/>
        <end position="38"/>
    </location>
</feature>
<dbReference type="Gene3D" id="2.40.30.170">
    <property type="match status" value="1"/>
</dbReference>
<dbReference type="Gene3D" id="2.40.420.20">
    <property type="match status" value="1"/>
</dbReference>
<dbReference type="Pfam" id="PF25975">
    <property type="entry name" value="CzcB_C"/>
    <property type="match status" value="1"/>
</dbReference>
<keyword evidence="2" id="KW-0813">Transport</keyword>
<evidence type="ECO:0000313" key="8">
    <source>
        <dbReference type="Proteomes" id="UP000818323"/>
    </source>
</evidence>
<dbReference type="PANTHER" id="PTHR30097:SF15">
    <property type="entry name" value="CATION EFFLUX SYSTEM PROTEIN CUSB"/>
    <property type="match status" value="1"/>
</dbReference>
<name>A0ABW9Z4I7_9HYPH</name>
<comment type="similarity">
    <text evidence="1">Belongs to the membrane fusion protein (MFP) (TC 8.A.1) family.</text>
</comment>
<dbReference type="NCBIfam" id="TIGR01730">
    <property type="entry name" value="RND_mfp"/>
    <property type="match status" value="1"/>
</dbReference>
<gene>
    <name evidence="7" type="ORF">GR303_19865</name>
</gene>
<proteinExistence type="inferred from homology"/>